<dbReference type="OMA" id="MNFRAWI"/>
<feature type="transmembrane region" description="Helical" evidence="8">
    <location>
        <begin position="293"/>
        <end position="311"/>
    </location>
</feature>
<dbReference type="InterPro" id="IPR029020">
    <property type="entry name" value="Ammonium/urea_transptr"/>
</dbReference>
<comment type="similarity">
    <text evidence="2 8">Belongs to the ammonia transporter channel (TC 1.A.11.2) family.</text>
</comment>
<organism evidence="10 11">
    <name type="scientific">Folsomia candida</name>
    <name type="common">Springtail</name>
    <dbReference type="NCBI Taxonomy" id="158441"/>
    <lineage>
        <taxon>Eukaryota</taxon>
        <taxon>Metazoa</taxon>
        <taxon>Ecdysozoa</taxon>
        <taxon>Arthropoda</taxon>
        <taxon>Hexapoda</taxon>
        <taxon>Collembola</taxon>
        <taxon>Entomobryomorpha</taxon>
        <taxon>Isotomoidea</taxon>
        <taxon>Isotomidae</taxon>
        <taxon>Proisotominae</taxon>
        <taxon>Folsomia</taxon>
    </lineage>
</organism>
<reference evidence="10 11" key="1">
    <citation type="submission" date="2015-12" db="EMBL/GenBank/DDBJ databases">
        <title>The genome of Folsomia candida.</title>
        <authorList>
            <person name="Faddeeva A."/>
            <person name="Derks M.F."/>
            <person name="Anvar Y."/>
            <person name="Smit S."/>
            <person name="Van Straalen N."/>
            <person name="Roelofs D."/>
        </authorList>
    </citation>
    <scope>NUCLEOTIDE SEQUENCE [LARGE SCALE GENOMIC DNA]</scope>
    <source>
        <strain evidence="10 11">VU population</strain>
        <tissue evidence="10">Whole body</tissue>
    </source>
</reference>
<keyword evidence="5 8" id="KW-1133">Transmembrane helix</keyword>
<dbReference type="PANTHER" id="PTHR43029:SF10">
    <property type="entry name" value="AMMONIUM TRANSPORTER MEP2"/>
    <property type="match status" value="1"/>
</dbReference>
<keyword evidence="3 8" id="KW-0813">Transport</keyword>
<dbReference type="OrthoDB" id="534912at2759"/>
<feature type="transmembrane region" description="Helical" evidence="8">
    <location>
        <begin position="222"/>
        <end position="245"/>
    </location>
</feature>
<dbReference type="Pfam" id="PF00909">
    <property type="entry name" value="Ammonium_transp"/>
    <property type="match status" value="1"/>
</dbReference>
<name>A0A226EV37_FOLCA</name>
<evidence type="ECO:0000256" key="6">
    <source>
        <dbReference type="ARBA" id="ARBA00023136"/>
    </source>
</evidence>
<dbReference type="NCBIfam" id="TIGR00836">
    <property type="entry name" value="amt"/>
    <property type="match status" value="1"/>
</dbReference>
<keyword evidence="4 8" id="KW-0812">Transmembrane</keyword>
<dbReference type="Gene3D" id="1.10.3430.10">
    <property type="entry name" value="Ammonium transporter AmtB like domains"/>
    <property type="match status" value="1"/>
</dbReference>
<gene>
    <name evidence="10" type="ORF">Fcan01_03545</name>
</gene>
<comment type="caution">
    <text evidence="8">Lacks conserved residue(s) required for the propagation of feature annotation.</text>
</comment>
<keyword evidence="7 8" id="KW-0924">Ammonia transport</keyword>
<evidence type="ECO:0000256" key="7">
    <source>
        <dbReference type="ARBA" id="ARBA00023177"/>
    </source>
</evidence>
<feature type="transmembrane region" description="Helical" evidence="8">
    <location>
        <begin position="455"/>
        <end position="475"/>
    </location>
</feature>
<dbReference type="PANTHER" id="PTHR43029">
    <property type="entry name" value="AMMONIUM TRANSPORTER MEP2"/>
    <property type="match status" value="1"/>
</dbReference>
<dbReference type="InterPro" id="IPR024041">
    <property type="entry name" value="NH4_transpt_AmtB-like_dom"/>
</dbReference>
<evidence type="ECO:0000256" key="4">
    <source>
        <dbReference type="ARBA" id="ARBA00022692"/>
    </source>
</evidence>
<dbReference type="SUPFAM" id="SSF111352">
    <property type="entry name" value="Ammonium transporter"/>
    <property type="match status" value="1"/>
</dbReference>
<dbReference type="AlphaFoldDB" id="A0A226EV37"/>
<keyword evidence="11" id="KW-1185">Reference proteome</keyword>
<evidence type="ECO:0000256" key="8">
    <source>
        <dbReference type="RuleBase" id="RU362002"/>
    </source>
</evidence>
<feature type="transmembrane region" description="Helical" evidence="8">
    <location>
        <begin position="265"/>
        <end position="281"/>
    </location>
</feature>
<dbReference type="EMBL" id="LNIX01000001">
    <property type="protein sequence ID" value="OXA61473.1"/>
    <property type="molecule type" value="Genomic_DNA"/>
</dbReference>
<keyword evidence="6 8" id="KW-0472">Membrane</keyword>
<feature type="domain" description="Ammonium transporter AmtB-like" evidence="9">
    <location>
        <begin position="109"/>
        <end position="501"/>
    </location>
</feature>
<feature type="transmembrane region" description="Helical" evidence="8">
    <location>
        <begin position="140"/>
        <end position="158"/>
    </location>
</feature>
<dbReference type="Proteomes" id="UP000198287">
    <property type="component" value="Unassembled WGS sequence"/>
</dbReference>
<evidence type="ECO:0000256" key="2">
    <source>
        <dbReference type="ARBA" id="ARBA00005887"/>
    </source>
</evidence>
<protein>
    <recommendedName>
        <fullName evidence="8">Ammonium transporter</fullName>
    </recommendedName>
</protein>
<feature type="transmembrane region" description="Helical" evidence="8">
    <location>
        <begin position="323"/>
        <end position="347"/>
    </location>
</feature>
<sequence length="580" mass="62370">MVKLCTYLQSRSRTDRFMHEVTKLGAIGCFETSYFADYQEHRLGSMMSGWTPIFGVAQTPPKRVVGPQGSKSVIWESPHWMIRTTSTEASTTTGGGDEDELFEQGDVTFVLVSSALVLLMIPGVGFFYSGLTRAMSALSLILISFWSVALVSLQWFLIGYSLTFSAGGSAFIGNFDHLFLFGVHPAPVAPHLPGQLFVLYQAMFAAITPALIFGAAAERFRFLPATIFIPLWTTLIYDPLAYWAWNPHGWGAVLGGLDFAGGTPVHISSGAAALAYALVLGKRNQKGHPIPHSMSHVLLGTTLLWVGWFGFNGGSALSASSQAVAATLATHLSACAGAVTGLLLSYCRTRTYSGLGLCSGAVAGLVAITPAAGFVSPASSLLFGVVGATVCHVAVRLVQKFCCDDALEVFGNHGVGGIVGNLMTGVFAEKRLGAPDGGGLDGNWDQCWKQLADTVAGFCWSFVMTLLLLLLINIIPGMRVRMSEGAERVGPDLAEHGERCYEWTSSEDRKTGHEVWQPTNLRPFPPALEFGKGGNPYVSNANKYEPGRQFDYEAQLQQAHHCEGATQPRSVKFTESSHHL</sequence>
<comment type="subcellular location">
    <subcellularLocation>
        <location evidence="8">Cell membrane</location>
        <topology evidence="8">Multi-pass membrane protein</topology>
    </subcellularLocation>
    <subcellularLocation>
        <location evidence="1">Membrane</location>
        <topology evidence="1">Multi-pass membrane protein</topology>
    </subcellularLocation>
</comment>
<proteinExistence type="inferred from homology"/>
<dbReference type="InterPro" id="IPR001905">
    <property type="entry name" value="Ammonium_transpt"/>
</dbReference>
<evidence type="ECO:0000259" key="9">
    <source>
        <dbReference type="Pfam" id="PF00909"/>
    </source>
</evidence>
<dbReference type="PROSITE" id="PS01219">
    <property type="entry name" value="AMMONIUM_TRANSP"/>
    <property type="match status" value="1"/>
</dbReference>
<feature type="transmembrane region" description="Helical" evidence="8">
    <location>
        <begin position="107"/>
        <end position="128"/>
    </location>
</feature>
<evidence type="ECO:0000313" key="11">
    <source>
        <dbReference type="Proteomes" id="UP000198287"/>
    </source>
</evidence>
<evidence type="ECO:0000313" key="10">
    <source>
        <dbReference type="EMBL" id="OXA61473.1"/>
    </source>
</evidence>
<feature type="transmembrane region" description="Helical" evidence="8">
    <location>
        <begin position="354"/>
        <end position="375"/>
    </location>
</feature>
<comment type="caution">
    <text evidence="10">The sequence shown here is derived from an EMBL/GenBank/DDBJ whole genome shotgun (WGS) entry which is preliminary data.</text>
</comment>
<accession>A0A226EV37</accession>
<dbReference type="InterPro" id="IPR018047">
    <property type="entry name" value="Ammonium_transpt_CS"/>
</dbReference>
<dbReference type="GO" id="GO:0005886">
    <property type="term" value="C:plasma membrane"/>
    <property type="evidence" value="ECO:0007669"/>
    <property type="project" value="UniProtKB-SubCell"/>
</dbReference>
<dbReference type="GO" id="GO:0008519">
    <property type="term" value="F:ammonium channel activity"/>
    <property type="evidence" value="ECO:0007669"/>
    <property type="project" value="InterPro"/>
</dbReference>
<evidence type="ECO:0000256" key="3">
    <source>
        <dbReference type="ARBA" id="ARBA00022448"/>
    </source>
</evidence>
<evidence type="ECO:0000256" key="1">
    <source>
        <dbReference type="ARBA" id="ARBA00004141"/>
    </source>
</evidence>
<evidence type="ECO:0000256" key="5">
    <source>
        <dbReference type="ARBA" id="ARBA00022989"/>
    </source>
</evidence>
<feature type="transmembrane region" description="Helical" evidence="8">
    <location>
        <begin position="197"/>
        <end position="215"/>
    </location>
</feature>